<dbReference type="GO" id="GO:0010468">
    <property type="term" value="P:regulation of gene expression"/>
    <property type="evidence" value="ECO:0007669"/>
    <property type="project" value="TreeGrafter"/>
</dbReference>
<comment type="subcellular location">
    <subcellularLocation>
        <location evidence="1">Nucleus</location>
    </subcellularLocation>
</comment>
<organism evidence="13 14">
    <name type="scientific">Mytilus coruscus</name>
    <name type="common">Sea mussel</name>
    <dbReference type="NCBI Taxonomy" id="42192"/>
    <lineage>
        <taxon>Eukaryota</taxon>
        <taxon>Metazoa</taxon>
        <taxon>Spiralia</taxon>
        <taxon>Lophotrochozoa</taxon>
        <taxon>Mollusca</taxon>
        <taxon>Bivalvia</taxon>
        <taxon>Autobranchia</taxon>
        <taxon>Pteriomorphia</taxon>
        <taxon>Mytilida</taxon>
        <taxon>Mytiloidea</taxon>
        <taxon>Mytilidae</taxon>
        <taxon>Mytilinae</taxon>
        <taxon>Mytilus</taxon>
    </lineage>
</organism>
<evidence type="ECO:0000313" key="13">
    <source>
        <dbReference type="EMBL" id="CAC5398558.1"/>
    </source>
</evidence>
<keyword evidence="8" id="KW-0804">Transcription</keyword>
<evidence type="ECO:0000256" key="6">
    <source>
        <dbReference type="ARBA" id="ARBA00023015"/>
    </source>
</evidence>
<protein>
    <submittedName>
        <fullName evidence="13">KRAB</fullName>
    </submittedName>
</protein>
<dbReference type="GO" id="GO:0008270">
    <property type="term" value="F:zinc ion binding"/>
    <property type="evidence" value="ECO:0007669"/>
    <property type="project" value="UniProtKB-KW"/>
</dbReference>
<dbReference type="PANTHER" id="PTHR16515">
    <property type="entry name" value="PR DOMAIN ZINC FINGER PROTEIN"/>
    <property type="match status" value="1"/>
</dbReference>
<dbReference type="FunFam" id="3.30.160.60:FF:000060">
    <property type="entry name" value="zinc finger protein 436"/>
    <property type="match status" value="1"/>
</dbReference>
<feature type="domain" description="C2H2-type" evidence="12">
    <location>
        <begin position="138"/>
        <end position="165"/>
    </location>
</feature>
<keyword evidence="7" id="KW-0238">DNA-binding</keyword>
<keyword evidence="6" id="KW-0805">Transcription regulation</keyword>
<evidence type="ECO:0000256" key="1">
    <source>
        <dbReference type="ARBA" id="ARBA00004123"/>
    </source>
</evidence>
<keyword evidence="3" id="KW-0677">Repeat</keyword>
<accession>A0A6J8CPX6</accession>
<dbReference type="GO" id="GO:0003677">
    <property type="term" value="F:DNA binding"/>
    <property type="evidence" value="ECO:0007669"/>
    <property type="project" value="UniProtKB-KW"/>
</dbReference>
<dbReference type="SUPFAM" id="SSF57667">
    <property type="entry name" value="beta-beta-alpha zinc fingers"/>
    <property type="match status" value="3"/>
</dbReference>
<evidence type="ECO:0000256" key="5">
    <source>
        <dbReference type="ARBA" id="ARBA00022833"/>
    </source>
</evidence>
<feature type="domain" description="C2H2-type" evidence="12">
    <location>
        <begin position="166"/>
        <end position="193"/>
    </location>
</feature>
<dbReference type="PROSITE" id="PS50157">
    <property type="entry name" value="ZINC_FINGER_C2H2_2"/>
    <property type="match status" value="4"/>
</dbReference>
<evidence type="ECO:0000256" key="3">
    <source>
        <dbReference type="ARBA" id="ARBA00022737"/>
    </source>
</evidence>
<sequence length="339" mass="39514">MDKKEIKTFHAFDLDRDNDIEFNSMTEENVHVPIILRKAIHNRNFKEDGSKLQLSSDNPKRKSKRKNQPSKKIVKYHCYECSTDFENEQLLKVHRVTCNVPTDIESDMEIKQEPQSENESELHSIDQNDKVDKYGKVVRCSMCAKRFKSENGLKGHLRIDHGQNLFTCGICPKSFITKAACNEHVQIHSEQKPYVCDVCGNKYVLRESLTRHYRVHDSKKAYICHDCGKAFAEKISFTRHRTIHTGEKPYTCTVFALKKSVTRHMKIHNKGQRNKVIVAQSSDDYIFNIKDKEKNDIEEDMNECEIDEGDMNECQNDEEYIEDENNGFDGETTMYILNT</sequence>
<feature type="domain" description="C2H2-type" evidence="12">
    <location>
        <begin position="194"/>
        <end position="221"/>
    </location>
</feature>
<dbReference type="InterPro" id="IPR036236">
    <property type="entry name" value="Znf_C2H2_sf"/>
</dbReference>
<feature type="region of interest" description="Disordered" evidence="11">
    <location>
        <begin position="47"/>
        <end position="69"/>
    </location>
</feature>
<dbReference type="Gene3D" id="3.30.160.60">
    <property type="entry name" value="Classic Zinc Finger"/>
    <property type="match status" value="4"/>
</dbReference>
<evidence type="ECO:0000313" key="14">
    <source>
        <dbReference type="Proteomes" id="UP000507470"/>
    </source>
</evidence>
<dbReference type="Pfam" id="PF00096">
    <property type="entry name" value="zf-C2H2"/>
    <property type="match status" value="3"/>
</dbReference>
<dbReference type="FunFam" id="3.30.160.60:FF:000325">
    <property type="entry name" value="ZFP90 zinc finger protein"/>
    <property type="match status" value="1"/>
</dbReference>
<dbReference type="PANTHER" id="PTHR16515:SF49">
    <property type="entry name" value="GASTRULA ZINC FINGER PROTEIN XLCGF49.1-LIKE-RELATED"/>
    <property type="match status" value="1"/>
</dbReference>
<dbReference type="SMART" id="SM00355">
    <property type="entry name" value="ZnF_C2H2"/>
    <property type="match status" value="6"/>
</dbReference>
<keyword evidence="2" id="KW-0479">Metal-binding</keyword>
<evidence type="ECO:0000256" key="4">
    <source>
        <dbReference type="ARBA" id="ARBA00022771"/>
    </source>
</evidence>
<evidence type="ECO:0000259" key="12">
    <source>
        <dbReference type="PROSITE" id="PS50157"/>
    </source>
</evidence>
<dbReference type="InterPro" id="IPR050331">
    <property type="entry name" value="Zinc_finger"/>
</dbReference>
<evidence type="ECO:0000256" key="2">
    <source>
        <dbReference type="ARBA" id="ARBA00022723"/>
    </source>
</evidence>
<keyword evidence="14" id="KW-1185">Reference proteome</keyword>
<name>A0A6J8CPX6_MYTCO</name>
<evidence type="ECO:0000256" key="9">
    <source>
        <dbReference type="ARBA" id="ARBA00023242"/>
    </source>
</evidence>
<dbReference type="InterPro" id="IPR013087">
    <property type="entry name" value="Znf_C2H2_type"/>
</dbReference>
<evidence type="ECO:0000256" key="11">
    <source>
        <dbReference type="SAM" id="MobiDB-lite"/>
    </source>
</evidence>
<evidence type="ECO:0000256" key="10">
    <source>
        <dbReference type="PROSITE-ProRule" id="PRU00042"/>
    </source>
</evidence>
<dbReference type="AlphaFoldDB" id="A0A6J8CPX6"/>
<keyword evidence="4 10" id="KW-0863">Zinc-finger</keyword>
<gene>
    <name evidence="13" type="ORF">MCOR_32921</name>
</gene>
<evidence type="ECO:0000256" key="8">
    <source>
        <dbReference type="ARBA" id="ARBA00023163"/>
    </source>
</evidence>
<keyword evidence="9" id="KW-0539">Nucleus</keyword>
<dbReference type="Proteomes" id="UP000507470">
    <property type="component" value="Unassembled WGS sequence"/>
</dbReference>
<evidence type="ECO:0000256" key="7">
    <source>
        <dbReference type="ARBA" id="ARBA00023125"/>
    </source>
</evidence>
<dbReference type="PROSITE" id="PS00028">
    <property type="entry name" value="ZINC_FINGER_C2H2_1"/>
    <property type="match status" value="4"/>
</dbReference>
<feature type="domain" description="C2H2-type" evidence="12">
    <location>
        <begin position="222"/>
        <end position="249"/>
    </location>
</feature>
<dbReference type="GO" id="GO:0005634">
    <property type="term" value="C:nucleus"/>
    <property type="evidence" value="ECO:0007669"/>
    <property type="project" value="UniProtKB-SubCell"/>
</dbReference>
<keyword evidence="5" id="KW-0862">Zinc</keyword>
<proteinExistence type="predicted"/>
<dbReference type="EMBL" id="CACVKT020005930">
    <property type="protein sequence ID" value="CAC5398558.1"/>
    <property type="molecule type" value="Genomic_DNA"/>
</dbReference>
<dbReference type="OrthoDB" id="6111729at2759"/>
<reference evidence="13 14" key="1">
    <citation type="submission" date="2020-06" db="EMBL/GenBank/DDBJ databases">
        <authorList>
            <person name="Li R."/>
            <person name="Bekaert M."/>
        </authorList>
    </citation>
    <scope>NUCLEOTIDE SEQUENCE [LARGE SCALE GENOMIC DNA]</scope>
    <source>
        <strain evidence="14">wild</strain>
    </source>
</reference>